<name>A0A174C4C2_9CLOT</name>
<dbReference type="Pfam" id="PF04203">
    <property type="entry name" value="Sortase"/>
    <property type="match status" value="1"/>
</dbReference>
<keyword evidence="1" id="KW-0378">Hydrolase</keyword>
<evidence type="ECO:0000256" key="2">
    <source>
        <dbReference type="PIRSR" id="PIRSR605754-1"/>
    </source>
</evidence>
<evidence type="ECO:0000256" key="1">
    <source>
        <dbReference type="ARBA" id="ARBA00022801"/>
    </source>
</evidence>
<dbReference type="InterPro" id="IPR023365">
    <property type="entry name" value="Sortase_dom-sf"/>
</dbReference>
<dbReference type="Gene3D" id="2.40.260.10">
    <property type="entry name" value="Sortase"/>
    <property type="match status" value="1"/>
</dbReference>
<evidence type="ECO:0000313" key="4">
    <source>
        <dbReference type="EMBL" id="CUO06546.1"/>
    </source>
</evidence>
<dbReference type="Proteomes" id="UP000095594">
    <property type="component" value="Unassembled WGS sequence"/>
</dbReference>
<feature type="transmembrane region" description="Helical" evidence="3">
    <location>
        <begin position="6"/>
        <end position="24"/>
    </location>
</feature>
<reference evidence="4 5" key="1">
    <citation type="submission" date="2015-09" db="EMBL/GenBank/DDBJ databases">
        <authorList>
            <consortium name="Pathogen Informatics"/>
        </authorList>
    </citation>
    <scope>NUCLEOTIDE SEQUENCE [LARGE SCALE GENOMIC DNA]</scope>
    <source>
        <strain evidence="4 5">2789STDY5834856</strain>
    </source>
</reference>
<protein>
    <submittedName>
        <fullName evidence="4">Sortase B</fullName>
    </submittedName>
</protein>
<dbReference type="AlphaFoldDB" id="A0A174C4C2"/>
<evidence type="ECO:0000313" key="5">
    <source>
        <dbReference type="Proteomes" id="UP000095594"/>
    </source>
</evidence>
<evidence type="ECO:0000256" key="3">
    <source>
        <dbReference type="SAM" id="Phobius"/>
    </source>
</evidence>
<dbReference type="RefSeq" id="WP_055264336.1">
    <property type="nucleotide sequence ID" value="NZ_CABIXQ010000005.1"/>
</dbReference>
<dbReference type="InterPro" id="IPR005754">
    <property type="entry name" value="Sortase"/>
</dbReference>
<accession>A0A174C4C2</accession>
<proteinExistence type="predicted"/>
<dbReference type="CDD" id="cd05826">
    <property type="entry name" value="Sortase_B"/>
    <property type="match status" value="1"/>
</dbReference>
<gene>
    <name evidence="4" type="ORF">ERS852471_00886</name>
</gene>
<keyword evidence="3" id="KW-1133">Transmembrane helix</keyword>
<dbReference type="GO" id="GO:0016787">
    <property type="term" value="F:hydrolase activity"/>
    <property type="evidence" value="ECO:0007669"/>
    <property type="project" value="UniProtKB-KW"/>
</dbReference>
<organism evidence="4 5">
    <name type="scientific">Clostridium disporicum</name>
    <dbReference type="NCBI Taxonomy" id="84024"/>
    <lineage>
        <taxon>Bacteria</taxon>
        <taxon>Bacillati</taxon>
        <taxon>Bacillota</taxon>
        <taxon>Clostridia</taxon>
        <taxon>Eubacteriales</taxon>
        <taxon>Clostridiaceae</taxon>
        <taxon>Clostridium</taxon>
    </lineage>
</organism>
<dbReference type="SUPFAM" id="SSF63817">
    <property type="entry name" value="Sortase"/>
    <property type="match status" value="1"/>
</dbReference>
<dbReference type="NCBIfam" id="TIGR03064">
    <property type="entry name" value="sortase_srtB"/>
    <property type="match status" value="1"/>
</dbReference>
<keyword evidence="3" id="KW-0472">Membrane</keyword>
<dbReference type="OrthoDB" id="9806013at2"/>
<dbReference type="InterPro" id="IPR009835">
    <property type="entry name" value="SrtB"/>
</dbReference>
<dbReference type="EMBL" id="CYZX01000005">
    <property type="protein sequence ID" value="CUO06546.1"/>
    <property type="molecule type" value="Genomic_DNA"/>
</dbReference>
<keyword evidence="3" id="KW-0812">Transmembrane</keyword>
<feature type="active site" description="Acyl-thioester intermediate" evidence="2">
    <location>
        <position position="209"/>
    </location>
</feature>
<feature type="active site" description="Proton donor/acceptor" evidence="2">
    <location>
        <position position="115"/>
    </location>
</feature>
<sequence length="226" mass="27080">MKIFKSIINIILILIIFVCGYKVFYKVTEYKKADEVYEKIRIEKEETNNPYIENTDYRGWIKIENTNINYPILQGEDNLYYLDKDINKEYIISGSIFMNYLNNGFDDQNTVLFGHNMKNETMFAHLKKYKEKDFFYNNNDIDIELNNGEHLKYKVFSVYITDVTDNYIQTNFENKNEYKDFLERIQSKSMYEADIEVNEDDKIITLSTCSFEFNDARMVVHAKLIK</sequence>